<dbReference type="OrthoDB" id="3847604at2"/>
<dbReference type="Gene3D" id="3.30.2390.20">
    <property type="entry name" value="Type VII secretion system EccB, repeat 1 domain"/>
    <property type="match status" value="1"/>
</dbReference>
<accession>A0A1B9NDZ4</accession>
<dbReference type="Pfam" id="PF05108">
    <property type="entry name" value="T7SS_ESX1_EccB"/>
    <property type="match status" value="1"/>
</dbReference>
<sequence length="461" mass="47979">MASKQELIQAQRFSRQRLLTAFTSGAPGGRELAPAKPLRGVVVGVALAVITAVGTLLIGSFTGTLPTGWQNSSVVFVKGEGTRYVAINGTLYPFLNLSSARLATGSTEILEVTPDQLAGMPRESTPVGIEGAPDALPEAARLIDAAWTSCVSDDISAALAGETVFDDEGKPVPPLPSTRIASTGVPGTAPVSDIVVDQEGTAYLVTGSMRYEIPTQVEAMGLALQITHTPRTVNANWLNLLGQGTPLTPIAFERLGRPAPGMDLRIGQMVQTQDAEGAVTGDYVVTPDARLVRLNAFAREIVAMSVGDDPTLQEPVTMSVTEAGPLIDDESTMIPDDWPTYLAEPADDATCVRVAPTPAAEEEGPRPEVTVSEAPAELTPGPVVEPGGGALIDAVSSGGGHAYAYISETGVYFPIATLADVERLGYTAEDIVQVPGAWARLFPTGPELSQSATGVVAPESP</sequence>
<gene>
    <name evidence="2" type="ORF">A7J15_04680</name>
</gene>
<dbReference type="PANTHER" id="PTHR40765:SF2">
    <property type="entry name" value="ESX-2 SECRETION SYSTEM ATPASE ECCB2"/>
    <property type="match status" value="1"/>
</dbReference>
<evidence type="ECO:0000313" key="2">
    <source>
        <dbReference type="EMBL" id="OCG74817.1"/>
    </source>
</evidence>
<name>A0A1B9NDZ4_9MICO</name>
<dbReference type="EMBL" id="LXMD01000021">
    <property type="protein sequence ID" value="OCG74817.1"/>
    <property type="molecule type" value="Genomic_DNA"/>
</dbReference>
<keyword evidence="3" id="KW-1185">Reference proteome</keyword>
<proteinExistence type="predicted"/>
<feature type="region of interest" description="Disordered" evidence="1">
    <location>
        <begin position="358"/>
        <end position="380"/>
    </location>
</feature>
<comment type="caution">
    <text evidence="2">The sequence shown here is derived from an EMBL/GenBank/DDBJ whole genome shotgun (WGS) entry which is preliminary data.</text>
</comment>
<dbReference type="AlphaFoldDB" id="A0A1B9NDZ4"/>
<evidence type="ECO:0000313" key="3">
    <source>
        <dbReference type="Proteomes" id="UP000093355"/>
    </source>
</evidence>
<dbReference type="RefSeq" id="WP_067025204.1">
    <property type="nucleotide sequence ID" value="NZ_JRNY01000002.1"/>
</dbReference>
<dbReference type="STRING" id="904291.A7J15_04680"/>
<protein>
    <submittedName>
        <fullName evidence="2">Type VII secretion protein EccB</fullName>
    </submittedName>
</protein>
<dbReference type="PANTHER" id="PTHR40765">
    <property type="entry name" value="ESX-2 SECRETION SYSTEM ATPASE ECCB2"/>
    <property type="match status" value="1"/>
</dbReference>
<dbReference type="GO" id="GO:0005576">
    <property type="term" value="C:extracellular region"/>
    <property type="evidence" value="ECO:0007669"/>
    <property type="project" value="TreeGrafter"/>
</dbReference>
<dbReference type="InterPro" id="IPR007795">
    <property type="entry name" value="T7SS_EccB"/>
</dbReference>
<organism evidence="2 3">
    <name type="scientific">Microbacterium sediminis</name>
    <dbReference type="NCBI Taxonomy" id="904291"/>
    <lineage>
        <taxon>Bacteria</taxon>
        <taxon>Bacillati</taxon>
        <taxon>Actinomycetota</taxon>
        <taxon>Actinomycetes</taxon>
        <taxon>Micrococcales</taxon>
        <taxon>Microbacteriaceae</taxon>
        <taxon>Microbacterium</taxon>
    </lineage>
</organism>
<reference evidence="2 3" key="1">
    <citation type="submission" date="2016-05" db="EMBL/GenBank/DDBJ databases">
        <authorList>
            <person name="Lavstsen T."/>
            <person name="Jespersen J.S."/>
        </authorList>
    </citation>
    <scope>NUCLEOTIDE SEQUENCE [LARGE SCALE GENOMIC DNA]</scope>
    <source>
        <strain evidence="2 3">YLB-01</strain>
    </source>
</reference>
<dbReference type="NCBIfam" id="TIGR03919">
    <property type="entry name" value="T7SS_EccB"/>
    <property type="match status" value="1"/>
</dbReference>
<dbReference type="Proteomes" id="UP000093355">
    <property type="component" value="Unassembled WGS sequence"/>
</dbReference>
<dbReference type="InterPro" id="IPR044857">
    <property type="entry name" value="T7SS_EccB_R1"/>
</dbReference>
<evidence type="ECO:0000256" key="1">
    <source>
        <dbReference type="SAM" id="MobiDB-lite"/>
    </source>
</evidence>